<dbReference type="Proteomes" id="UP001371456">
    <property type="component" value="Unassembled WGS sequence"/>
</dbReference>
<keyword evidence="1" id="KW-0732">Signal</keyword>
<dbReference type="EMBL" id="JBANQN010000001">
    <property type="protein sequence ID" value="KAK6803070.1"/>
    <property type="molecule type" value="Genomic_DNA"/>
</dbReference>
<evidence type="ECO:0000256" key="1">
    <source>
        <dbReference type="SAM" id="SignalP"/>
    </source>
</evidence>
<reference evidence="2 3" key="1">
    <citation type="submission" date="2024-02" db="EMBL/GenBank/DDBJ databases">
        <title>de novo genome assembly of Solanum bulbocastanum strain 11H21.</title>
        <authorList>
            <person name="Hosaka A.J."/>
        </authorList>
    </citation>
    <scope>NUCLEOTIDE SEQUENCE [LARGE SCALE GENOMIC DNA]</scope>
    <source>
        <tissue evidence="2">Young leaves</tissue>
    </source>
</reference>
<proteinExistence type="predicted"/>
<feature type="chain" id="PRO_5043001451" evidence="1">
    <location>
        <begin position="32"/>
        <end position="146"/>
    </location>
</feature>
<gene>
    <name evidence="2" type="ORF">RDI58_000854</name>
</gene>
<evidence type="ECO:0000313" key="3">
    <source>
        <dbReference type="Proteomes" id="UP001371456"/>
    </source>
</evidence>
<comment type="caution">
    <text evidence="2">The sequence shown here is derived from an EMBL/GenBank/DDBJ whole genome shotgun (WGS) entry which is preliminary data.</text>
</comment>
<accession>A0AAN8YPF5</accession>
<evidence type="ECO:0000313" key="2">
    <source>
        <dbReference type="EMBL" id="KAK6803070.1"/>
    </source>
</evidence>
<sequence>MGYLFDYFITVGILNLVSTQVLVMMPTSGYANPHGYIVFPPEADRPMSSVSCTVTRTPHHHLLHNLVCRVFAFKVMVLSLKILPKIRQLQMSGNLKRQFFWSLGSIKEKCAWRPETLDQNLCKLSQESWACFVLIFNAKFLKLLVC</sequence>
<name>A0AAN8YPF5_SOLBU</name>
<keyword evidence="3" id="KW-1185">Reference proteome</keyword>
<feature type="signal peptide" evidence="1">
    <location>
        <begin position="1"/>
        <end position="31"/>
    </location>
</feature>
<protein>
    <submittedName>
        <fullName evidence="2">Uncharacterized protein</fullName>
    </submittedName>
</protein>
<organism evidence="2 3">
    <name type="scientific">Solanum bulbocastanum</name>
    <name type="common">Wild potato</name>
    <dbReference type="NCBI Taxonomy" id="147425"/>
    <lineage>
        <taxon>Eukaryota</taxon>
        <taxon>Viridiplantae</taxon>
        <taxon>Streptophyta</taxon>
        <taxon>Embryophyta</taxon>
        <taxon>Tracheophyta</taxon>
        <taxon>Spermatophyta</taxon>
        <taxon>Magnoliopsida</taxon>
        <taxon>eudicotyledons</taxon>
        <taxon>Gunneridae</taxon>
        <taxon>Pentapetalae</taxon>
        <taxon>asterids</taxon>
        <taxon>lamiids</taxon>
        <taxon>Solanales</taxon>
        <taxon>Solanaceae</taxon>
        <taxon>Solanoideae</taxon>
        <taxon>Solaneae</taxon>
        <taxon>Solanum</taxon>
    </lineage>
</organism>
<dbReference type="AlphaFoldDB" id="A0AAN8YPF5"/>